<name>A0AA88QBZ8_9TELE</name>
<dbReference type="InterPro" id="IPR036514">
    <property type="entry name" value="SGNH_hydro_sf"/>
</dbReference>
<feature type="region of interest" description="Disordered" evidence="1">
    <location>
        <begin position="49"/>
        <end position="68"/>
    </location>
</feature>
<evidence type="ECO:0000313" key="2">
    <source>
        <dbReference type="EMBL" id="KAK2915677.1"/>
    </source>
</evidence>
<dbReference type="Gene3D" id="3.40.50.1110">
    <property type="entry name" value="SGNH hydrolase"/>
    <property type="match status" value="1"/>
</dbReference>
<gene>
    <name evidence="2" type="ORF">Q8A67_000051</name>
</gene>
<reference evidence="2" key="1">
    <citation type="submission" date="2023-08" db="EMBL/GenBank/DDBJ databases">
        <title>Chromosome-level Genome Assembly of mud carp (Cirrhinus molitorella).</title>
        <authorList>
            <person name="Liu H."/>
        </authorList>
    </citation>
    <scope>NUCLEOTIDE SEQUENCE</scope>
    <source>
        <strain evidence="2">Prfri</strain>
        <tissue evidence="2">Muscle</tissue>
    </source>
</reference>
<evidence type="ECO:0008006" key="4">
    <source>
        <dbReference type="Google" id="ProtNLM"/>
    </source>
</evidence>
<evidence type="ECO:0000313" key="3">
    <source>
        <dbReference type="Proteomes" id="UP001187343"/>
    </source>
</evidence>
<dbReference type="SUPFAM" id="SSF52266">
    <property type="entry name" value="SGNH hydrolase"/>
    <property type="match status" value="1"/>
</dbReference>
<evidence type="ECO:0000256" key="1">
    <source>
        <dbReference type="SAM" id="MobiDB-lite"/>
    </source>
</evidence>
<proteinExistence type="predicted"/>
<dbReference type="Proteomes" id="UP001187343">
    <property type="component" value="Unassembled WGS sequence"/>
</dbReference>
<keyword evidence="3" id="KW-1185">Reference proteome</keyword>
<sequence length="272" mass="30672">MLCCLEPFHEATRHLSTDQTPALHLVLSTKATLLRVRKGEWLHTSSTALVGSHSKREEPPKANSSINTGGECCSHTLSGEMAEHWVPRVWIVGSSDICMLQADLCHKNLCLPCFITWDGEGGRLWEHLLPTLRSLKATGPEPEILVVHLGGSSLCLEGRNRLDILREIKADLTRVFEMFPRTRVLFSDILPRLKWRGQTGRTAYGIERSRRWLNGAVSGFLSDRNMRCIRHGNIGLTHLIKDGVHLGPEGNQLFLNNLREALQVELKHQRPF</sequence>
<organism evidence="2 3">
    <name type="scientific">Cirrhinus molitorella</name>
    <name type="common">mud carp</name>
    <dbReference type="NCBI Taxonomy" id="172907"/>
    <lineage>
        <taxon>Eukaryota</taxon>
        <taxon>Metazoa</taxon>
        <taxon>Chordata</taxon>
        <taxon>Craniata</taxon>
        <taxon>Vertebrata</taxon>
        <taxon>Euteleostomi</taxon>
        <taxon>Actinopterygii</taxon>
        <taxon>Neopterygii</taxon>
        <taxon>Teleostei</taxon>
        <taxon>Ostariophysi</taxon>
        <taxon>Cypriniformes</taxon>
        <taxon>Cyprinidae</taxon>
        <taxon>Labeoninae</taxon>
        <taxon>Labeonini</taxon>
        <taxon>Cirrhinus</taxon>
    </lineage>
</organism>
<dbReference type="EMBL" id="JAUYZG010000001">
    <property type="protein sequence ID" value="KAK2915677.1"/>
    <property type="molecule type" value="Genomic_DNA"/>
</dbReference>
<dbReference type="AlphaFoldDB" id="A0AA88QBZ8"/>
<protein>
    <recommendedName>
        <fullName evidence="4">SGNH hydrolase-type esterase domain-containing protein</fullName>
    </recommendedName>
</protein>
<accession>A0AA88QBZ8</accession>
<comment type="caution">
    <text evidence="2">The sequence shown here is derived from an EMBL/GenBank/DDBJ whole genome shotgun (WGS) entry which is preliminary data.</text>
</comment>